<evidence type="ECO:0000256" key="13">
    <source>
        <dbReference type="ARBA" id="ARBA00023136"/>
    </source>
</evidence>
<protein>
    <recommendedName>
        <fullName evidence="15">Peptide hydrolase</fullName>
        <ecNumber evidence="15">3.4.-.-</ecNumber>
    </recommendedName>
</protein>
<feature type="transmembrane region" description="Helical" evidence="16">
    <location>
        <begin position="655"/>
        <end position="675"/>
    </location>
</feature>
<evidence type="ECO:0000313" key="21">
    <source>
        <dbReference type="Proteomes" id="UP000054304"/>
    </source>
</evidence>
<dbReference type="Proteomes" id="UP000054304">
    <property type="component" value="Unassembled WGS sequence"/>
</dbReference>
<comment type="function">
    <text evidence="2">May be involved in vacuolar sorting and osmoregulation.</text>
</comment>
<evidence type="ECO:0000259" key="18">
    <source>
        <dbReference type="Pfam" id="PF22250"/>
    </source>
</evidence>
<dbReference type="GeneID" id="34686306"/>
<dbReference type="SUPFAM" id="SSF53187">
    <property type="entry name" value="Zn-dependent exopeptidases"/>
    <property type="match status" value="1"/>
</dbReference>
<evidence type="ECO:0000256" key="11">
    <source>
        <dbReference type="ARBA" id="ARBA00022989"/>
    </source>
</evidence>
<proteinExistence type="inferred from homology"/>
<dbReference type="FunFam" id="3.40.630.10:FF:000057">
    <property type="entry name" value="Vacuolar membrane protease"/>
    <property type="match status" value="1"/>
</dbReference>
<keyword evidence="11 16" id="KW-1133">Transmembrane helix</keyword>
<dbReference type="EMBL" id="LN736365">
    <property type="protein sequence ID" value="CEP62826.1"/>
    <property type="molecule type" value="Genomic_DNA"/>
</dbReference>
<keyword evidence="12" id="KW-0482">Metalloprotease</keyword>
<dbReference type="GO" id="GO:0000329">
    <property type="term" value="C:fungal-type vacuole membrane"/>
    <property type="evidence" value="ECO:0007669"/>
    <property type="project" value="EnsemblFungi"/>
</dbReference>
<dbReference type="CDD" id="cd03875">
    <property type="entry name" value="M28_Fxna_like"/>
    <property type="match status" value="1"/>
</dbReference>
<evidence type="ECO:0000256" key="1">
    <source>
        <dbReference type="ARBA" id="ARBA00001947"/>
    </source>
</evidence>
<keyword evidence="13 16" id="KW-0472">Membrane</keyword>
<dbReference type="Pfam" id="PF04389">
    <property type="entry name" value="Peptidase_M28"/>
    <property type="match status" value="1"/>
</dbReference>
<dbReference type="GO" id="GO:0008235">
    <property type="term" value="F:metalloexopeptidase activity"/>
    <property type="evidence" value="ECO:0007669"/>
    <property type="project" value="InterPro"/>
</dbReference>
<keyword evidence="9 15" id="KW-0378">Hydrolase</keyword>
<evidence type="ECO:0000256" key="4">
    <source>
        <dbReference type="ARBA" id="ARBA00010918"/>
    </source>
</evidence>
<evidence type="ECO:0000256" key="6">
    <source>
        <dbReference type="ARBA" id="ARBA00022670"/>
    </source>
</evidence>
<organism evidence="20 21">
    <name type="scientific">Lachancea lanzarotensis</name>
    <dbReference type="NCBI Taxonomy" id="1245769"/>
    <lineage>
        <taxon>Eukaryota</taxon>
        <taxon>Fungi</taxon>
        <taxon>Dikarya</taxon>
        <taxon>Ascomycota</taxon>
        <taxon>Saccharomycotina</taxon>
        <taxon>Saccharomycetes</taxon>
        <taxon>Saccharomycetales</taxon>
        <taxon>Saccharomycetaceae</taxon>
        <taxon>Lachancea</taxon>
    </lineage>
</organism>
<dbReference type="HOGENOM" id="CLU_006412_1_0_1"/>
<evidence type="ECO:0000256" key="12">
    <source>
        <dbReference type="ARBA" id="ARBA00023049"/>
    </source>
</evidence>
<feature type="transmembrane region" description="Helical" evidence="16">
    <location>
        <begin position="488"/>
        <end position="513"/>
    </location>
</feature>
<name>A0A0C7MYH1_9SACH</name>
<evidence type="ECO:0000256" key="7">
    <source>
        <dbReference type="ARBA" id="ARBA00022692"/>
    </source>
</evidence>
<dbReference type="RefSeq" id="XP_022629048.1">
    <property type="nucleotide sequence ID" value="XM_022771890.1"/>
</dbReference>
<dbReference type="OrthoDB" id="76293at2759"/>
<feature type="transmembrane region" description="Helical" evidence="16">
    <location>
        <begin position="427"/>
        <end position="448"/>
    </location>
</feature>
<comment type="cofactor">
    <cofactor evidence="1">
        <name>Zn(2+)</name>
        <dbReference type="ChEBI" id="CHEBI:29105"/>
    </cofactor>
</comment>
<sequence>MLSGYVRSLCRFRKTSVSVLLLATYGILGALYAWNQINYKHQGTLEKRDRLLLEDAWLSLQQITKSPHEYISKQNDVVHDFIVQRVKTLTANVPYAEISDDYENKNRILFKQPDVFNSSSQATRVISFESSNVLVKIEGTDPELEGLLLSAHFDSVPTGFGATDDGMGVVSLLALLQRLKQKQPRRSVIFNFNNNEEFGLLGASAFFNHPWSKLVHYVLNLEGAGAGGKAVLFRTSDAATASIYKAAVRQQPFGNSIYQQGFHDRYISSETDYKVYEQQGLRGWDIAFYKPRNYYHTMRDSIANTGKDSLWHMMQAAMQITEYLAYDDVEDNSEDRVPAVYFDIVGSYFVSFKAKTLFTINCVILSVVPVILLTLQFIGTKRNTNRARSAWLWFRLPISFSVSYALIASGRSVLFRQNPLIFSRDFLSPTIAFCFTFIAINYLILSFFEFCSPSDDFKSVAILELSFAYWFFLLLATIRIYTEKYQATGLYAFTALYFLTSVSAAVGLICATFRQREVRREFHASEHDGASTEHQISLNREVGTEVRSDDELDERAPLLQDHSARSGSETQSLKADEASIKIIVRNAKNYDWSIQFILLVPLASIIMGLCSSQVLEAVNQTCQEGFKASWNVSMISMLSAVFVALPFLPFSYKLNYFVALLLVGVAACFGTLSLLQDPFTASSPLKLRFSQEADLNKGDNLAVVKVNGRQGTGIEHILRDLPTIKLSHTTIKCESDGLGSETCSYPGATPNIVDYHGDWNLSDAMSVEVLSNNRDLPSRSPYEPIYAEVRIKVLENRLCTIAFNSSQYGDLTSGQSPVKQLTIFEKTNPDNRTAAATPMVDGSSHDQDGNQIFRWNKGINSLQLHKLDFKRKFYRVGIQWTPRIMSQDADKDTTDALGLEVRCSWGDYNSDSIENEEPRRRVPAFDELLAFSPASVSYANREAGMVVLKEFLVL</sequence>
<feature type="transmembrane region" description="Helical" evidence="16">
    <location>
        <begin position="390"/>
        <end position="407"/>
    </location>
</feature>
<dbReference type="InterPro" id="IPR053975">
    <property type="entry name" value="PFF1_C"/>
</dbReference>
<keyword evidence="5" id="KW-0926">Vacuole</keyword>
<evidence type="ECO:0000259" key="17">
    <source>
        <dbReference type="Pfam" id="PF04389"/>
    </source>
</evidence>
<feature type="transmembrane region" description="Helical" evidence="16">
    <location>
        <begin position="629"/>
        <end position="648"/>
    </location>
</feature>
<comment type="similarity">
    <text evidence="4 15">Belongs to the peptidase M28 family.</text>
</comment>
<keyword evidence="14" id="KW-0325">Glycoprotein</keyword>
<keyword evidence="21" id="KW-1185">Reference proteome</keyword>
<evidence type="ECO:0000313" key="20">
    <source>
        <dbReference type="EMBL" id="CEP62826.1"/>
    </source>
</evidence>
<evidence type="ECO:0000256" key="9">
    <source>
        <dbReference type="ARBA" id="ARBA00022801"/>
    </source>
</evidence>
<dbReference type="PANTHER" id="PTHR12147">
    <property type="entry name" value="METALLOPEPTIDASE M28 FAMILY MEMBER"/>
    <property type="match status" value="1"/>
</dbReference>
<comment type="subcellular location">
    <subcellularLocation>
        <location evidence="3">Vacuole membrane</location>
        <topology evidence="3">Multi-pass membrane protein</topology>
    </subcellularLocation>
</comment>
<dbReference type="STRING" id="1245769.A0A0C7MYH1"/>
<dbReference type="GO" id="GO:0006508">
    <property type="term" value="P:proteolysis"/>
    <property type="evidence" value="ECO:0007669"/>
    <property type="project" value="UniProtKB-KW"/>
</dbReference>
<dbReference type="InterPro" id="IPR053976">
    <property type="entry name" value="PFF1_TM"/>
</dbReference>
<evidence type="ECO:0000256" key="10">
    <source>
        <dbReference type="ARBA" id="ARBA00022833"/>
    </source>
</evidence>
<keyword evidence="6 15" id="KW-0645">Protease</keyword>
<keyword evidence="7 16" id="KW-0812">Transmembrane</keyword>
<feature type="domain" description="Vacuolar membrane protease transmembrane" evidence="19">
    <location>
        <begin position="394"/>
        <end position="540"/>
    </location>
</feature>
<keyword evidence="8 15" id="KW-0479">Metal-binding</keyword>
<reference evidence="20 21" key="1">
    <citation type="submission" date="2014-12" db="EMBL/GenBank/DDBJ databases">
        <authorList>
            <person name="Neuveglise Cecile"/>
        </authorList>
    </citation>
    <scope>NUCLEOTIDE SEQUENCE [LARGE SCALE GENOMIC DNA]</scope>
    <source>
        <strain evidence="20 21">CBS 12615</strain>
    </source>
</reference>
<feature type="transmembrane region" description="Helical" evidence="16">
    <location>
        <begin position="357"/>
        <end position="378"/>
    </location>
</feature>
<dbReference type="Gene3D" id="3.40.630.10">
    <property type="entry name" value="Zn peptidases"/>
    <property type="match status" value="1"/>
</dbReference>
<dbReference type="EC" id="3.4.-.-" evidence="15"/>
<evidence type="ECO:0000256" key="16">
    <source>
        <dbReference type="SAM" id="Phobius"/>
    </source>
</evidence>
<evidence type="ECO:0000259" key="19">
    <source>
        <dbReference type="Pfam" id="PF22251"/>
    </source>
</evidence>
<feature type="transmembrane region" description="Helical" evidence="16">
    <location>
        <begin position="590"/>
        <end position="609"/>
    </location>
</feature>
<dbReference type="Pfam" id="PF22251">
    <property type="entry name" value="PFF1_TM"/>
    <property type="match status" value="1"/>
</dbReference>
<evidence type="ECO:0000256" key="15">
    <source>
        <dbReference type="RuleBase" id="RU361240"/>
    </source>
</evidence>
<evidence type="ECO:0000256" key="5">
    <source>
        <dbReference type="ARBA" id="ARBA00022554"/>
    </source>
</evidence>
<keyword evidence="10 15" id="KW-0862">Zinc</keyword>
<dbReference type="AlphaFoldDB" id="A0A0C7MYH1"/>
<gene>
    <name evidence="20" type="ORF">LALA0_S06e04720g</name>
</gene>
<dbReference type="PANTHER" id="PTHR12147:SF58">
    <property type="entry name" value="VACUOLAR MEMBRANE PROTEASE"/>
    <property type="match status" value="1"/>
</dbReference>
<dbReference type="GO" id="GO:0046872">
    <property type="term" value="F:metal ion binding"/>
    <property type="evidence" value="ECO:0007669"/>
    <property type="project" value="UniProtKB-KW"/>
</dbReference>
<feature type="domain" description="Vacuolar membrane protease C-terminal" evidence="18">
    <location>
        <begin position="685"/>
        <end position="947"/>
    </location>
</feature>
<evidence type="ECO:0000256" key="14">
    <source>
        <dbReference type="ARBA" id="ARBA00023180"/>
    </source>
</evidence>
<dbReference type="InterPro" id="IPR045175">
    <property type="entry name" value="M28_fam"/>
</dbReference>
<evidence type="ECO:0000256" key="3">
    <source>
        <dbReference type="ARBA" id="ARBA00004128"/>
    </source>
</evidence>
<evidence type="ECO:0000256" key="8">
    <source>
        <dbReference type="ARBA" id="ARBA00022723"/>
    </source>
</evidence>
<dbReference type="InterPro" id="IPR048024">
    <property type="entry name" value="Fxna-like_M28_dom"/>
</dbReference>
<feature type="transmembrane region" description="Helical" evidence="16">
    <location>
        <begin position="460"/>
        <end position="482"/>
    </location>
</feature>
<evidence type="ECO:0000256" key="2">
    <source>
        <dbReference type="ARBA" id="ARBA00003273"/>
    </source>
</evidence>
<feature type="domain" description="Peptidase M28" evidence="17">
    <location>
        <begin position="132"/>
        <end position="319"/>
    </location>
</feature>
<accession>A0A0C7MYH1</accession>
<dbReference type="InterPro" id="IPR007484">
    <property type="entry name" value="Peptidase_M28"/>
</dbReference>
<dbReference type="Pfam" id="PF22250">
    <property type="entry name" value="PFF1_C"/>
    <property type="match status" value="1"/>
</dbReference>